<evidence type="ECO:0000256" key="7">
    <source>
        <dbReference type="ARBA" id="ARBA00023157"/>
    </source>
</evidence>
<dbReference type="Gene3D" id="2.70.130.10">
    <property type="entry name" value="Mannose-6-phosphate receptor binding domain"/>
    <property type="match status" value="1"/>
</dbReference>
<feature type="region of interest" description="Disordered" evidence="8">
    <location>
        <begin position="438"/>
        <end position="477"/>
    </location>
</feature>
<feature type="region of interest" description="Disordered" evidence="8">
    <location>
        <begin position="71"/>
        <end position="101"/>
    </location>
</feature>
<feature type="compositionally biased region" description="Basic and acidic residues" evidence="8">
    <location>
        <begin position="449"/>
        <end position="477"/>
    </location>
</feature>
<dbReference type="PANTHER" id="PTHR15414">
    <property type="entry name" value="OS-9-RELATED"/>
    <property type="match status" value="1"/>
</dbReference>
<evidence type="ECO:0000256" key="3">
    <source>
        <dbReference type="ARBA" id="ARBA00018727"/>
    </source>
</evidence>
<evidence type="ECO:0000259" key="10">
    <source>
        <dbReference type="PROSITE" id="PS51914"/>
    </source>
</evidence>
<feature type="signal peptide" evidence="9">
    <location>
        <begin position="1"/>
        <end position="23"/>
    </location>
</feature>
<accession>A0A8H2XK16</accession>
<evidence type="ECO:0000256" key="5">
    <source>
        <dbReference type="ARBA" id="ARBA00022734"/>
    </source>
</evidence>
<dbReference type="GO" id="GO:0005789">
    <property type="term" value="C:endoplasmic reticulum membrane"/>
    <property type="evidence" value="ECO:0007669"/>
    <property type="project" value="UniProtKB-SubCell"/>
</dbReference>
<dbReference type="PROSITE" id="PS51914">
    <property type="entry name" value="MRH"/>
    <property type="match status" value="1"/>
</dbReference>
<evidence type="ECO:0000313" key="11">
    <source>
        <dbReference type="EMBL" id="CAE6424981.1"/>
    </source>
</evidence>
<protein>
    <recommendedName>
        <fullName evidence="3">Protein OS-9 homolog</fullName>
    </recommendedName>
</protein>
<evidence type="ECO:0000256" key="1">
    <source>
        <dbReference type="ARBA" id="ARBA00004367"/>
    </source>
</evidence>
<comment type="subcellular location">
    <subcellularLocation>
        <location evidence="1">Endoplasmic reticulum membrane</location>
        <topology evidence="1">Peripheral membrane protein</topology>
        <orientation evidence="1">Lumenal side</orientation>
    </subcellularLocation>
</comment>
<name>A0A8H2XK16_9AGAM</name>
<feature type="region of interest" description="Disordered" evidence="8">
    <location>
        <begin position="319"/>
        <end position="365"/>
    </location>
</feature>
<dbReference type="GO" id="GO:0030968">
    <property type="term" value="P:endoplasmic reticulum unfolded protein response"/>
    <property type="evidence" value="ECO:0007669"/>
    <property type="project" value="InterPro"/>
</dbReference>
<dbReference type="InterPro" id="IPR045149">
    <property type="entry name" value="OS-9-like"/>
</dbReference>
<comment type="similarity">
    <text evidence="2">Belongs to the OS-9 family.</text>
</comment>
<feature type="compositionally biased region" description="Polar residues" evidence="8">
    <location>
        <begin position="72"/>
        <end position="95"/>
    </location>
</feature>
<dbReference type="Proteomes" id="UP000663841">
    <property type="component" value="Unassembled WGS sequence"/>
</dbReference>
<dbReference type="GO" id="GO:0030970">
    <property type="term" value="P:retrograde protein transport, ER to cytosol"/>
    <property type="evidence" value="ECO:0007669"/>
    <property type="project" value="TreeGrafter"/>
</dbReference>
<feature type="region of interest" description="Disordered" evidence="8">
    <location>
        <begin position="116"/>
        <end position="144"/>
    </location>
</feature>
<dbReference type="InterPro" id="IPR009011">
    <property type="entry name" value="Man6P_isomerase_rcpt-bd_dom_sf"/>
</dbReference>
<reference evidence="11" key="1">
    <citation type="submission" date="2021-01" db="EMBL/GenBank/DDBJ databases">
        <authorList>
            <person name="Kaushik A."/>
        </authorList>
    </citation>
    <scope>NUCLEOTIDE SEQUENCE</scope>
    <source>
        <strain evidence="11">AG3-T5</strain>
    </source>
</reference>
<feature type="compositionally biased region" description="Pro residues" evidence="8">
    <location>
        <begin position="327"/>
        <end position="340"/>
    </location>
</feature>
<keyword evidence="4 9" id="KW-0732">Signal</keyword>
<comment type="caution">
    <text evidence="11">The sequence shown here is derived from an EMBL/GenBank/DDBJ whole genome shotgun (WGS) entry which is preliminary data.</text>
</comment>
<evidence type="ECO:0000256" key="4">
    <source>
        <dbReference type="ARBA" id="ARBA00022729"/>
    </source>
</evidence>
<feature type="chain" id="PRO_5034949806" description="Protein OS-9 homolog" evidence="9">
    <location>
        <begin position="24"/>
        <end position="477"/>
    </location>
</feature>
<proteinExistence type="inferred from homology"/>
<dbReference type="AlphaFoldDB" id="A0A8H2XK16"/>
<organism evidence="11 12">
    <name type="scientific">Rhizoctonia solani</name>
    <dbReference type="NCBI Taxonomy" id="456999"/>
    <lineage>
        <taxon>Eukaryota</taxon>
        <taxon>Fungi</taxon>
        <taxon>Dikarya</taxon>
        <taxon>Basidiomycota</taxon>
        <taxon>Agaricomycotina</taxon>
        <taxon>Agaricomycetes</taxon>
        <taxon>Cantharellales</taxon>
        <taxon>Ceratobasidiaceae</taxon>
        <taxon>Rhizoctonia</taxon>
    </lineage>
</organism>
<keyword evidence="7" id="KW-1015">Disulfide bond</keyword>
<evidence type="ECO:0000256" key="9">
    <source>
        <dbReference type="SAM" id="SignalP"/>
    </source>
</evidence>
<evidence type="ECO:0000256" key="2">
    <source>
        <dbReference type="ARBA" id="ARBA00009918"/>
    </source>
</evidence>
<keyword evidence="6" id="KW-0256">Endoplasmic reticulum</keyword>
<evidence type="ECO:0000256" key="6">
    <source>
        <dbReference type="ARBA" id="ARBA00022824"/>
    </source>
</evidence>
<dbReference type="EMBL" id="CAJMWW010000079">
    <property type="protein sequence ID" value="CAE6424981.1"/>
    <property type="molecule type" value="Genomic_DNA"/>
</dbReference>
<keyword evidence="5" id="KW-0430">Lectin</keyword>
<gene>
    <name evidence="11" type="ORF">RDB_LOCUS54383</name>
</gene>
<evidence type="ECO:0000313" key="12">
    <source>
        <dbReference type="Proteomes" id="UP000663841"/>
    </source>
</evidence>
<dbReference type="GO" id="GO:0030246">
    <property type="term" value="F:carbohydrate binding"/>
    <property type="evidence" value="ECO:0007669"/>
    <property type="project" value="UniProtKB-KW"/>
</dbReference>
<dbReference type="GO" id="GO:0005788">
    <property type="term" value="C:endoplasmic reticulum lumen"/>
    <property type="evidence" value="ECO:0007669"/>
    <property type="project" value="TreeGrafter"/>
</dbReference>
<dbReference type="PANTHER" id="PTHR15414:SF0">
    <property type="entry name" value="ENDOPLASMIC RETICULUM LECTIN 1"/>
    <property type="match status" value="1"/>
</dbReference>
<evidence type="ECO:0000256" key="8">
    <source>
        <dbReference type="SAM" id="MobiDB-lite"/>
    </source>
</evidence>
<sequence length="477" mass="52805">MTMSRPLVALAVACSLWTHQAEAYSSLPEDLYAYPKYSIGFLNGLPLPNLTAQHWLAHGLKGGEKEFLEQPWDQNSHGTSRPQITGGETINSDGPANSRPASHRLEHMRLGPGKEYLCLVPPPDQGNPSFEDPAPPPSHPSKTWNLLQPLTGKCLYFREMTHGHPHPIREHYFINLAFSFLFVRSARYSAEGRIPQEDTEWEAYNLGVSPAAKQKGGNDVSRQAEAAAANLELQRAADQRYLVQRWGDGTQCDKTGRKRQIEIQIMFVKEVSVCNYLIVIHTPRICSEPGFKSQRDSVKAAPIRCRHIVPEDTVEFDRTQLESPVPHSVPPALPILPAAPPIQKGNQGSNGDKKTGGKKSSTLGENEKQAEFVKVALGALFDAHTQDRALAGKKIRVDVDGDIQELDFTEIGLDSVVVGDVPNMDALQERLAKVLRSAGYDVQGDEWPEESRKGGKGKSEKNKEGTPKREEVNHQEL</sequence>
<feature type="domain" description="MRH" evidence="10">
    <location>
        <begin position="152"/>
        <end position="288"/>
    </location>
</feature>
<dbReference type="InterPro" id="IPR044865">
    <property type="entry name" value="MRH_dom"/>
</dbReference>